<protein>
    <submittedName>
        <fullName evidence="1">Uncharacterized protein</fullName>
    </submittedName>
</protein>
<keyword evidence="2" id="KW-1185">Reference proteome</keyword>
<gene>
    <name evidence="1" type="ORF">RRG08_028965</name>
</gene>
<sequence>MHSWSNVSPKASYVELGQSNCWMLQARSSNCASQTHQRHLSEDETCSLEETLTEIGQHFLTFTSPAQDTHMFQNLVTLTCLCVMASCSAKPLDTDRKTRFRSTPVLSEKVAPHSTLTFAIDIDLCELQAKHASTPRKNNHAEVKSKPIILYKSRICHSVSSGGIQREFWSVGSASDCGSSLTQAAGHSTLACLTLSQRGGGGGGGWKRVGGELETSFEEDATQITISSIELV</sequence>
<evidence type="ECO:0000313" key="1">
    <source>
        <dbReference type="EMBL" id="KAK3791817.1"/>
    </source>
</evidence>
<evidence type="ECO:0000313" key="2">
    <source>
        <dbReference type="Proteomes" id="UP001283361"/>
    </source>
</evidence>
<comment type="caution">
    <text evidence="1">The sequence shown here is derived from an EMBL/GenBank/DDBJ whole genome shotgun (WGS) entry which is preliminary data.</text>
</comment>
<dbReference type="AlphaFoldDB" id="A0AAE1AS95"/>
<dbReference type="EMBL" id="JAWDGP010001430">
    <property type="protein sequence ID" value="KAK3791817.1"/>
    <property type="molecule type" value="Genomic_DNA"/>
</dbReference>
<name>A0AAE1AS95_9GAST</name>
<accession>A0AAE1AS95</accession>
<organism evidence="1 2">
    <name type="scientific">Elysia crispata</name>
    <name type="common">lettuce slug</name>
    <dbReference type="NCBI Taxonomy" id="231223"/>
    <lineage>
        <taxon>Eukaryota</taxon>
        <taxon>Metazoa</taxon>
        <taxon>Spiralia</taxon>
        <taxon>Lophotrochozoa</taxon>
        <taxon>Mollusca</taxon>
        <taxon>Gastropoda</taxon>
        <taxon>Heterobranchia</taxon>
        <taxon>Euthyneura</taxon>
        <taxon>Panpulmonata</taxon>
        <taxon>Sacoglossa</taxon>
        <taxon>Placobranchoidea</taxon>
        <taxon>Plakobranchidae</taxon>
        <taxon>Elysia</taxon>
    </lineage>
</organism>
<proteinExistence type="predicted"/>
<dbReference type="Proteomes" id="UP001283361">
    <property type="component" value="Unassembled WGS sequence"/>
</dbReference>
<reference evidence="1" key="1">
    <citation type="journal article" date="2023" name="G3 (Bethesda)">
        <title>A reference genome for the long-term kleptoplast-retaining sea slug Elysia crispata morphotype clarki.</title>
        <authorList>
            <person name="Eastman K.E."/>
            <person name="Pendleton A.L."/>
            <person name="Shaikh M.A."/>
            <person name="Suttiyut T."/>
            <person name="Ogas R."/>
            <person name="Tomko P."/>
            <person name="Gavelis G."/>
            <person name="Widhalm J.R."/>
            <person name="Wisecaver J.H."/>
        </authorList>
    </citation>
    <scope>NUCLEOTIDE SEQUENCE</scope>
    <source>
        <strain evidence="1">ECLA1</strain>
    </source>
</reference>